<dbReference type="PANTHER" id="PTHR19446">
    <property type="entry name" value="REVERSE TRANSCRIPTASES"/>
    <property type="match status" value="1"/>
</dbReference>
<dbReference type="OrthoDB" id="7764810at2759"/>
<accession>A0A9J6BX95</accession>
<proteinExistence type="predicted"/>
<keyword evidence="2" id="KW-1185">Reference proteome</keyword>
<name>A0A9J6BX95_POLVA</name>
<evidence type="ECO:0000313" key="2">
    <source>
        <dbReference type="Proteomes" id="UP001107558"/>
    </source>
</evidence>
<dbReference type="EMBL" id="JADBJN010000002">
    <property type="protein sequence ID" value="KAG5674362.1"/>
    <property type="molecule type" value="Genomic_DNA"/>
</dbReference>
<evidence type="ECO:0000313" key="1">
    <source>
        <dbReference type="EMBL" id="KAG5674362.1"/>
    </source>
</evidence>
<gene>
    <name evidence="1" type="ORF">PVAND_004336</name>
</gene>
<dbReference type="Proteomes" id="UP001107558">
    <property type="component" value="Chromosome 2"/>
</dbReference>
<dbReference type="AlphaFoldDB" id="A0A9J6BX95"/>
<organism evidence="1 2">
    <name type="scientific">Polypedilum vanderplanki</name>
    <name type="common">Sleeping chironomid midge</name>
    <dbReference type="NCBI Taxonomy" id="319348"/>
    <lineage>
        <taxon>Eukaryota</taxon>
        <taxon>Metazoa</taxon>
        <taxon>Ecdysozoa</taxon>
        <taxon>Arthropoda</taxon>
        <taxon>Hexapoda</taxon>
        <taxon>Insecta</taxon>
        <taxon>Pterygota</taxon>
        <taxon>Neoptera</taxon>
        <taxon>Endopterygota</taxon>
        <taxon>Diptera</taxon>
        <taxon>Nematocera</taxon>
        <taxon>Chironomoidea</taxon>
        <taxon>Chironomidae</taxon>
        <taxon>Chironominae</taxon>
        <taxon>Polypedilum</taxon>
        <taxon>Polypedilum</taxon>
    </lineage>
</organism>
<reference evidence="1" key="1">
    <citation type="submission" date="2021-03" db="EMBL/GenBank/DDBJ databases">
        <title>Chromosome level genome of the anhydrobiotic midge Polypedilum vanderplanki.</title>
        <authorList>
            <person name="Yoshida Y."/>
            <person name="Kikawada T."/>
            <person name="Gusev O."/>
        </authorList>
    </citation>
    <scope>NUCLEOTIDE SEQUENCE</scope>
    <source>
        <strain evidence="1">NIAS01</strain>
        <tissue evidence="1">Whole body or cell culture</tissue>
    </source>
</reference>
<comment type="caution">
    <text evidence="1">The sequence shown here is derived from an EMBL/GenBank/DDBJ whole genome shotgun (WGS) entry which is preliminary data.</text>
</comment>
<protein>
    <submittedName>
        <fullName evidence="1">Uncharacterized protein</fullName>
    </submittedName>
</protein>
<sequence length="164" mass="18441">MKDEPANICIDGFICNDKKLIAETFNNYFIDNVNNLTNKLPNVTYSEIPPKNCNLRSCVILPPTECEIITIIRQLKISSCGLDNIKVSHIKCIAISIAPILKHLIDRILDTGIYPNDFKIAAVTPINKSGDLKNIADYRPISVLSTFNKIIEKFLHERLSSILN</sequence>